<feature type="transmembrane region" description="Helical" evidence="2">
    <location>
        <begin position="46"/>
        <end position="69"/>
    </location>
</feature>
<dbReference type="EMBL" id="CAICTM010000578">
    <property type="protein sequence ID" value="CAB9513220.1"/>
    <property type="molecule type" value="Genomic_DNA"/>
</dbReference>
<protein>
    <submittedName>
        <fullName evidence="4">Warthog protein</fullName>
    </submittedName>
</protein>
<evidence type="ECO:0000313" key="4">
    <source>
        <dbReference type="EMBL" id="CAB9513220.1"/>
    </source>
</evidence>
<dbReference type="PROSITE" id="PS50817">
    <property type="entry name" value="INTEIN_N_TER"/>
    <property type="match status" value="1"/>
</dbReference>
<keyword evidence="2" id="KW-1133">Transmembrane helix</keyword>
<gene>
    <name evidence="4" type="ORF">SEMRO_579_G169910.1</name>
</gene>
<evidence type="ECO:0000313" key="5">
    <source>
        <dbReference type="Proteomes" id="UP001153069"/>
    </source>
</evidence>
<evidence type="ECO:0000256" key="1">
    <source>
        <dbReference type="SAM" id="MobiDB-lite"/>
    </source>
</evidence>
<dbReference type="AlphaFoldDB" id="A0A9N8HI84"/>
<reference evidence="4" key="1">
    <citation type="submission" date="2020-06" db="EMBL/GenBank/DDBJ databases">
        <authorList>
            <consortium name="Plant Systems Biology data submission"/>
        </authorList>
    </citation>
    <scope>NUCLEOTIDE SEQUENCE</scope>
    <source>
        <strain evidence="4">D6</strain>
    </source>
</reference>
<dbReference type="GO" id="GO:0016540">
    <property type="term" value="P:protein autoprocessing"/>
    <property type="evidence" value="ECO:0007669"/>
    <property type="project" value="InterPro"/>
</dbReference>
<dbReference type="Pfam" id="PF01079">
    <property type="entry name" value="Hint"/>
    <property type="match status" value="1"/>
</dbReference>
<dbReference type="Proteomes" id="UP001153069">
    <property type="component" value="Unassembled WGS sequence"/>
</dbReference>
<feature type="domain" description="Hint" evidence="3">
    <location>
        <begin position="98"/>
        <end position="192"/>
    </location>
</feature>
<evidence type="ECO:0000256" key="2">
    <source>
        <dbReference type="SAM" id="Phobius"/>
    </source>
</evidence>
<dbReference type="Gene3D" id="2.170.16.10">
    <property type="entry name" value="Hedgehog/Intein (Hint) domain"/>
    <property type="match status" value="1"/>
</dbReference>
<dbReference type="InterPro" id="IPR036844">
    <property type="entry name" value="Hint_dom_sf"/>
</dbReference>
<keyword evidence="2" id="KW-0472">Membrane</keyword>
<dbReference type="InterPro" id="IPR003587">
    <property type="entry name" value="Hint_dom_N"/>
</dbReference>
<comment type="caution">
    <text evidence="4">The sequence shown here is derived from an EMBL/GenBank/DDBJ whole genome shotgun (WGS) entry which is preliminary data.</text>
</comment>
<feature type="region of interest" description="Disordered" evidence="1">
    <location>
        <begin position="1"/>
        <end position="33"/>
    </location>
</feature>
<proteinExistence type="predicted"/>
<feature type="compositionally biased region" description="Basic and acidic residues" evidence="1">
    <location>
        <begin position="8"/>
        <end position="19"/>
    </location>
</feature>
<feature type="transmembrane region" description="Helical" evidence="2">
    <location>
        <begin position="299"/>
        <end position="318"/>
    </location>
</feature>
<dbReference type="InterPro" id="IPR052140">
    <property type="entry name" value="Dev_Signal_Hedgehog-like"/>
</dbReference>
<name>A0A9N8HI84_9STRA</name>
<dbReference type="SUPFAM" id="SSF51294">
    <property type="entry name" value="Hedgehog/intein (Hint) domain"/>
    <property type="match status" value="1"/>
</dbReference>
<evidence type="ECO:0000259" key="3">
    <source>
        <dbReference type="SMART" id="SM00306"/>
    </source>
</evidence>
<dbReference type="PANTHER" id="PTHR46706:SF12">
    <property type="entry name" value="PROTEIN QUA-1-RELATED"/>
    <property type="match status" value="1"/>
</dbReference>
<dbReference type="GO" id="GO:0016539">
    <property type="term" value="P:intein-mediated protein splicing"/>
    <property type="evidence" value="ECO:0007669"/>
    <property type="project" value="InterPro"/>
</dbReference>
<dbReference type="InterPro" id="IPR001767">
    <property type="entry name" value="Hedgehog_Hint"/>
</dbReference>
<dbReference type="PANTHER" id="PTHR46706">
    <property type="entry name" value="PROTEIN QUA-1-RELATED"/>
    <property type="match status" value="1"/>
</dbReference>
<dbReference type="SMART" id="SM00306">
    <property type="entry name" value="HintN"/>
    <property type="match status" value="1"/>
</dbReference>
<organism evidence="4 5">
    <name type="scientific">Seminavis robusta</name>
    <dbReference type="NCBI Taxonomy" id="568900"/>
    <lineage>
        <taxon>Eukaryota</taxon>
        <taxon>Sar</taxon>
        <taxon>Stramenopiles</taxon>
        <taxon>Ochrophyta</taxon>
        <taxon>Bacillariophyta</taxon>
        <taxon>Bacillariophyceae</taxon>
        <taxon>Bacillariophycidae</taxon>
        <taxon>Naviculales</taxon>
        <taxon>Naviculaceae</taxon>
        <taxon>Seminavis</taxon>
    </lineage>
</organism>
<keyword evidence="2" id="KW-0812">Transmembrane</keyword>
<accession>A0A9N8HI84</accession>
<dbReference type="OrthoDB" id="5212at2759"/>
<keyword evidence="5" id="KW-1185">Reference proteome</keyword>
<dbReference type="CDD" id="cd00081">
    <property type="entry name" value="Hint"/>
    <property type="match status" value="1"/>
</dbReference>
<sequence length="345" mass="37107">MSTSTEVNTRDNDPKEDHPPLSTVPGNDVPGSGVSMMASTDSYRSYRALIFAVFACFMVSALIIVVLFFTGDENGIGSVIKRIGGGSSSGAGSRGGGGFCFSADTTVQTLKGQVPMKDLQVGDKILTAQGRYEHVYAFGHYLPNGEAEFLVIETEGNSQLEITPEHLLYRQGTSHPVPAYSLRVGDKIQPHGAEVTMIDSVHKTGIYAPLVSSGSFLVNHGSVKVSCYIILIQAYSTGYAHFADGTPFLPQHTGIHMVLTPYRMICTTFLGYCQGSYTQEGMPPHVANGIEILTWADKLPLMAQVVLLVLALVAFSALMVVEKIGLVLLAATFLLCRNGLGRHRK</sequence>
<dbReference type="InterPro" id="IPR006141">
    <property type="entry name" value="Intein_N"/>
</dbReference>